<dbReference type="PANTHER" id="PTHR45740">
    <property type="entry name" value="POLY [ADP-RIBOSE] POLYMERASE"/>
    <property type="match status" value="1"/>
</dbReference>
<evidence type="ECO:0000313" key="4">
    <source>
        <dbReference type="EMBL" id="KYQ91108.1"/>
    </source>
</evidence>
<dbReference type="OMA" id="EDHENDY"/>
<dbReference type="OrthoDB" id="6133115at2759"/>
<dbReference type="InterPro" id="IPR012317">
    <property type="entry name" value="Poly(ADP-ribose)pol_cat_dom"/>
</dbReference>
<gene>
    <name evidence="4" type="ORF">DLAC_08014</name>
</gene>
<sequence length="326" mass="38409">MNEWHPSAQDIYPTKWQITREDHENDYRLVNVDKNSIEYQHVVERFSETLKFDIIKIERVQNSKLWKKYYENREKLASRYGVDNPEFLESTLFHGTRTNEPHLIYSTDIGFDIKHSRHGSFGIGLYFALNSSYSHGYAYAPAGSSLKQMFLCKVILGNSTNTSYTSKAELEEGFDSVKGGDIYVLKQNLRAYPDYLITYTDAVNNRHNSQSYHRHNPYNVQNRRNQNNNNNNNNNTEDDEEEQLKLAISLSKQESSKTGYHNFDMDLSQILEESRKQYEEEQQRLKEEFKPKIFSEVDKENDEKAYYEKLKQIVKSKKKSNENVTL</sequence>
<dbReference type="PANTHER" id="PTHR45740:SF2">
    <property type="entry name" value="POLY [ADP-RIBOSE] POLYMERASE"/>
    <property type="match status" value="1"/>
</dbReference>
<dbReference type="InterPro" id="IPR003903">
    <property type="entry name" value="UIM_dom"/>
</dbReference>
<evidence type="ECO:0000259" key="3">
    <source>
        <dbReference type="PROSITE" id="PS51059"/>
    </source>
</evidence>
<evidence type="ECO:0000256" key="1">
    <source>
        <dbReference type="RuleBase" id="RU362114"/>
    </source>
</evidence>
<organism evidence="4 5">
    <name type="scientific">Tieghemostelium lacteum</name>
    <name type="common">Slime mold</name>
    <name type="synonym">Dictyostelium lacteum</name>
    <dbReference type="NCBI Taxonomy" id="361077"/>
    <lineage>
        <taxon>Eukaryota</taxon>
        <taxon>Amoebozoa</taxon>
        <taxon>Evosea</taxon>
        <taxon>Eumycetozoa</taxon>
        <taxon>Dictyostelia</taxon>
        <taxon>Dictyosteliales</taxon>
        <taxon>Raperosteliaceae</taxon>
        <taxon>Tieghemostelium</taxon>
    </lineage>
</organism>
<dbReference type="AlphaFoldDB" id="A0A151ZAZ6"/>
<comment type="caution">
    <text evidence="4">The sequence shown here is derived from an EMBL/GenBank/DDBJ whole genome shotgun (WGS) entry which is preliminary data.</text>
</comment>
<dbReference type="STRING" id="361077.A0A151ZAZ6"/>
<dbReference type="EC" id="2.4.2.-" evidence="1"/>
<dbReference type="GO" id="GO:0003950">
    <property type="term" value="F:NAD+ poly-ADP-ribosyltransferase activity"/>
    <property type="evidence" value="ECO:0007669"/>
    <property type="project" value="UniProtKB-UniRule"/>
</dbReference>
<keyword evidence="1" id="KW-0328">Glycosyltransferase</keyword>
<dbReference type="SUPFAM" id="SSF56399">
    <property type="entry name" value="ADP-ribosylation"/>
    <property type="match status" value="1"/>
</dbReference>
<dbReference type="InterPro" id="IPR051712">
    <property type="entry name" value="ARTD-AVP"/>
</dbReference>
<evidence type="ECO:0000313" key="5">
    <source>
        <dbReference type="Proteomes" id="UP000076078"/>
    </source>
</evidence>
<feature type="compositionally biased region" description="Low complexity" evidence="2">
    <location>
        <begin position="219"/>
        <end position="235"/>
    </location>
</feature>
<proteinExistence type="predicted"/>
<evidence type="ECO:0000256" key="2">
    <source>
        <dbReference type="SAM" id="MobiDB-lite"/>
    </source>
</evidence>
<reference evidence="4 5" key="1">
    <citation type="submission" date="2015-12" db="EMBL/GenBank/DDBJ databases">
        <title>Dictyostelia acquired genes for synthesis and detection of signals that induce cell-type specialization by lateral gene transfer from prokaryotes.</title>
        <authorList>
            <person name="Gloeckner G."/>
            <person name="Schaap P."/>
        </authorList>
    </citation>
    <scope>NUCLEOTIDE SEQUENCE [LARGE SCALE GENOMIC DNA]</scope>
    <source>
        <strain evidence="4 5">TK</strain>
    </source>
</reference>
<dbReference type="GO" id="GO:0005634">
    <property type="term" value="C:nucleus"/>
    <property type="evidence" value="ECO:0007669"/>
    <property type="project" value="TreeGrafter"/>
</dbReference>
<feature type="region of interest" description="Disordered" evidence="2">
    <location>
        <begin position="207"/>
        <end position="243"/>
    </location>
</feature>
<dbReference type="PROSITE" id="PS50330">
    <property type="entry name" value="UIM"/>
    <property type="match status" value="1"/>
</dbReference>
<keyword evidence="1" id="KW-0808">Transferase</keyword>
<keyword evidence="5" id="KW-1185">Reference proteome</keyword>
<feature type="domain" description="PARP catalytic" evidence="3">
    <location>
        <begin position="12"/>
        <end position="221"/>
    </location>
</feature>
<keyword evidence="1" id="KW-0520">NAD</keyword>
<dbReference type="SMART" id="SM00726">
    <property type="entry name" value="UIM"/>
    <property type="match status" value="2"/>
</dbReference>
<dbReference type="InParanoid" id="A0A151ZAZ6"/>
<accession>A0A151ZAZ6</accession>
<dbReference type="Proteomes" id="UP000076078">
    <property type="component" value="Unassembled WGS sequence"/>
</dbReference>
<dbReference type="PROSITE" id="PS51059">
    <property type="entry name" value="PARP_CATALYTIC"/>
    <property type="match status" value="1"/>
</dbReference>
<protein>
    <recommendedName>
        <fullName evidence="1">Poly [ADP-ribose] polymerase</fullName>
        <shortName evidence="1">PARP</shortName>
        <ecNumber evidence="1">2.4.2.-</ecNumber>
    </recommendedName>
</protein>
<name>A0A151ZAZ6_TIELA</name>
<dbReference type="EMBL" id="LODT01000035">
    <property type="protein sequence ID" value="KYQ91108.1"/>
    <property type="molecule type" value="Genomic_DNA"/>
</dbReference>
<dbReference type="Pfam" id="PF00644">
    <property type="entry name" value="PARP"/>
    <property type="match status" value="1"/>
</dbReference>
<dbReference type="Gene3D" id="3.90.228.10">
    <property type="match status" value="1"/>
</dbReference>
<dbReference type="GO" id="GO:1990404">
    <property type="term" value="F:NAD+-protein mono-ADP-ribosyltransferase activity"/>
    <property type="evidence" value="ECO:0007669"/>
    <property type="project" value="TreeGrafter"/>
</dbReference>